<evidence type="ECO:0000313" key="7">
    <source>
        <dbReference type="EMBL" id="KAA0193919.1"/>
    </source>
</evidence>
<evidence type="ECO:0000259" key="6">
    <source>
        <dbReference type="Pfam" id="PF00520"/>
    </source>
</evidence>
<accession>A0A8E0S123</accession>
<proteinExistence type="predicted"/>
<feature type="non-terminal residue" evidence="7">
    <location>
        <position position="235"/>
    </location>
</feature>
<sequence>ENSATQYSCCIPNTCRFKLLDVVRREETLLNVIRSVTKNGRSILLTALLALIILYIYAILGFVFFKDDFQLEVESIGIVRNLTECDVGTTELSKSEENPCANQSEDPETVKERHCDSLRMCILTTLHEGLRNGGGIADVLRRPSIQVRGWWVLNRLQRASFEQCGVSFDDHIQRVHNIWHYINFVIYLMLKPISELTGPESYVRQCLSVSCFNTDFPHFAFVTLVSRELLVIENW</sequence>
<dbReference type="GO" id="GO:0006816">
    <property type="term" value="P:calcium ion transport"/>
    <property type="evidence" value="ECO:0007669"/>
    <property type="project" value="InterPro"/>
</dbReference>
<dbReference type="EMBL" id="LUCM01004720">
    <property type="protein sequence ID" value="KAA0193919.1"/>
    <property type="molecule type" value="Genomic_DNA"/>
</dbReference>
<dbReference type="PANTHER" id="PTHR45816:SF4">
    <property type="entry name" value="RYR_IP3R HOMOLOGY ASSOCIATED DOMAIN-CONTAINING PROTEIN"/>
    <property type="match status" value="1"/>
</dbReference>
<feature type="transmembrane region" description="Helical" evidence="5">
    <location>
        <begin position="43"/>
        <end position="65"/>
    </location>
</feature>
<dbReference type="Proteomes" id="UP000728185">
    <property type="component" value="Unassembled WGS sequence"/>
</dbReference>
<protein>
    <submittedName>
        <fullName evidence="7">Inositol 1 4 5-trisphosphate receptor type 1</fullName>
    </submittedName>
</protein>
<evidence type="ECO:0000256" key="4">
    <source>
        <dbReference type="ARBA" id="ARBA00023136"/>
    </source>
</evidence>
<evidence type="ECO:0000313" key="8">
    <source>
        <dbReference type="Proteomes" id="UP000728185"/>
    </source>
</evidence>
<keyword evidence="4 5" id="KW-0472">Membrane</keyword>
<dbReference type="InterPro" id="IPR015925">
    <property type="entry name" value="Ryanodine_IP3_receptor"/>
</dbReference>
<evidence type="ECO:0000256" key="5">
    <source>
        <dbReference type="SAM" id="Phobius"/>
    </source>
</evidence>
<dbReference type="AlphaFoldDB" id="A0A8E0S123"/>
<comment type="subcellular location">
    <subcellularLocation>
        <location evidence="1">Membrane</location>
        <topology evidence="1">Multi-pass membrane protein</topology>
    </subcellularLocation>
</comment>
<dbReference type="InterPro" id="IPR005821">
    <property type="entry name" value="Ion_trans_dom"/>
</dbReference>
<dbReference type="GO" id="GO:0016020">
    <property type="term" value="C:membrane"/>
    <property type="evidence" value="ECO:0007669"/>
    <property type="project" value="UniProtKB-SubCell"/>
</dbReference>
<dbReference type="OrthoDB" id="76898at2759"/>
<keyword evidence="3 5" id="KW-1133">Transmembrane helix</keyword>
<dbReference type="GO" id="GO:0005216">
    <property type="term" value="F:monoatomic ion channel activity"/>
    <property type="evidence" value="ECO:0007669"/>
    <property type="project" value="InterPro"/>
</dbReference>
<feature type="domain" description="Ion transport" evidence="6">
    <location>
        <begin position="18"/>
        <end position="190"/>
    </location>
</feature>
<evidence type="ECO:0000256" key="1">
    <source>
        <dbReference type="ARBA" id="ARBA00004141"/>
    </source>
</evidence>
<organism evidence="7 8">
    <name type="scientific">Fasciolopsis buskii</name>
    <dbReference type="NCBI Taxonomy" id="27845"/>
    <lineage>
        <taxon>Eukaryota</taxon>
        <taxon>Metazoa</taxon>
        <taxon>Spiralia</taxon>
        <taxon>Lophotrochozoa</taxon>
        <taxon>Platyhelminthes</taxon>
        <taxon>Trematoda</taxon>
        <taxon>Digenea</taxon>
        <taxon>Plagiorchiida</taxon>
        <taxon>Echinostomata</taxon>
        <taxon>Echinostomatoidea</taxon>
        <taxon>Fasciolidae</taxon>
        <taxon>Fasciolopsis</taxon>
    </lineage>
</organism>
<reference evidence="7" key="1">
    <citation type="submission" date="2019-05" db="EMBL/GenBank/DDBJ databases">
        <title>Annotation for the trematode Fasciolopsis buski.</title>
        <authorList>
            <person name="Choi Y.-J."/>
        </authorList>
    </citation>
    <scope>NUCLEOTIDE SEQUENCE</scope>
    <source>
        <strain evidence="7">HT</strain>
        <tissue evidence="7">Whole worm</tissue>
    </source>
</reference>
<dbReference type="Pfam" id="PF00520">
    <property type="entry name" value="Ion_trans"/>
    <property type="match status" value="1"/>
</dbReference>
<name>A0A8E0S123_9TREM</name>
<dbReference type="Gene3D" id="1.10.287.70">
    <property type="match status" value="1"/>
</dbReference>
<keyword evidence="2 5" id="KW-0812">Transmembrane</keyword>
<keyword evidence="8" id="KW-1185">Reference proteome</keyword>
<evidence type="ECO:0000256" key="3">
    <source>
        <dbReference type="ARBA" id="ARBA00022989"/>
    </source>
</evidence>
<comment type="caution">
    <text evidence="7">The sequence shown here is derived from an EMBL/GenBank/DDBJ whole genome shotgun (WGS) entry which is preliminary data.</text>
</comment>
<gene>
    <name evidence="7" type="ORF">FBUS_00866</name>
</gene>
<dbReference type="PANTHER" id="PTHR45816">
    <property type="entry name" value="MIR DOMAIN-CONTAINING PROTEIN"/>
    <property type="match status" value="1"/>
</dbReference>
<keyword evidence="7" id="KW-0675">Receptor</keyword>
<evidence type="ECO:0000256" key="2">
    <source>
        <dbReference type="ARBA" id="ARBA00022692"/>
    </source>
</evidence>